<evidence type="ECO:0000313" key="2">
    <source>
        <dbReference type="EMBL" id="KKM07837.1"/>
    </source>
</evidence>
<gene>
    <name evidence="2" type="ORF">LCGC14_1729940</name>
</gene>
<keyword evidence="1" id="KW-0812">Transmembrane</keyword>
<dbReference type="AlphaFoldDB" id="A0A0F9HXP0"/>
<feature type="transmembrane region" description="Helical" evidence="1">
    <location>
        <begin position="21"/>
        <end position="43"/>
    </location>
</feature>
<organism evidence="2">
    <name type="scientific">marine sediment metagenome</name>
    <dbReference type="NCBI Taxonomy" id="412755"/>
    <lineage>
        <taxon>unclassified sequences</taxon>
        <taxon>metagenomes</taxon>
        <taxon>ecological metagenomes</taxon>
    </lineage>
</organism>
<name>A0A0F9HXP0_9ZZZZ</name>
<keyword evidence="1" id="KW-1133">Transmembrane helix</keyword>
<reference evidence="2" key="1">
    <citation type="journal article" date="2015" name="Nature">
        <title>Complex archaea that bridge the gap between prokaryotes and eukaryotes.</title>
        <authorList>
            <person name="Spang A."/>
            <person name="Saw J.H."/>
            <person name="Jorgensen S.L."/>
            <person name="Zaremba-Niedzwiedzka K."/>
            <person name="Martijn J."/>
            <person name="Lind A.E."/>
            <person name="van Eijk R."/>
            <person name="Schleper C."/>
            <person name="Guy L."/>
            <person name="Ettema T.J."/>
        </authorList>
    </citation>
    <scope>NUCLEOTIDE SEQUENCE</scope>
</reference>
<feature type="transmembrane region" description="Helical" evidence="1">
    <location>
        <begin position="68"/>
        <end position="86"/>
    </location>
</feature>
<protein>
    <submittedName>
        <fullName evidence="2">Uncharacterized protein</fullName>
    </submittedName>
</protein>
<evidence type="ECO:0000256" key="1">
    <source>
        <dbReference type="SAM" id="Phobius"/>
    </source>
</evidence>
<accession>A0A0F9HXP0</accession>
<keyword evidence="1" id="KW-0472">Membrane</keyword>
<comment type="caution">
    <text evidence="2">The sequence shown here is derived from an EMBL/GenBank/DDBJ whole genome shotgun (WGS) entry which is preliminary data.</text>
</comment>
<proteinExistence type="predicted"/>
<sequence>MKNNSSISKLLQRATGKNSGLKFRPNQVVVVLCAVLIGCTMYGQDALSNGLDGVSNTFRDSWWPKIKVIAYILAGVFALFGLINVFKQSQRGEDNVAK</sequence>
<dbReference type="EMBL" id="LAZR01015687">
    <property type="protein sequence ID" value="KKM07837.1"/>
    <property type="molecule type" value="Genomic_DNA"/>
</dbReference>